<protein>
    <submittedName>
        <fullName evidence="2">Uncharacterized protein</fullName>
    </submittedName>
</protein>
<dbReference type="AlphaFoldDB" id="A0A3S5AH64"/>
<comment type="caution">
    <text evidence="2">The sequence shown here is derived from an EMBL/GenBank/DDBJ whole genome shotgun (WGS) entry which is preliminary data.</text>
</comment>
<dbReference type="Proteomes" id="UP000784294">
    <property type="component" value="Unassembled WGS sequence"/>
</dbReference>
<name>A0A3S5AH64_9PLAT</name>
<gene>
    <name evidence="2" type="ORF">PXEA_LOCUS22509</name>
</gene>
<proteinExistence type="predicted"/>
<feature type="compositionally biased region" description="Basic residues" evidence="1">
    <location>
        <begin position="84"/>
        <end position="98"/>
    </location>
</feature>
<feature type="compositionally biased region" description="Low complexity" evidence="1">
    <location>
        <begin position="126"/>
        <end position="135"/>
    </location>
</feature>
<dbReference type="EMBL" id="CAAALY010100044">
    <property type="protein sequence ID" value="VEL29069.1"/>
    <property type="molecule type" value="Genomic_DNA"/>
</dbReference>
<organism evidence="2 3">
    <name type="scientific">Protopolystoma xenopodis</name>
    <dbReference type="NCBI Taxonomy" id="117903"/>
    <lineage>
        <taxon>Eukaryota</taxon>
        <taxon>Metazoa</taxon>
        <taxon>Spiralia</taxon>
        <taxon>Lophotrochozoa</taxon>
        <taxon>Platyhelminthes</taxon>
        <taxon>Monogenea</taxon>
        <taxon>Polyopisthocotylea</taxon>
        <taxon>Polystomatidea</taxon>
        <taxon>Polystomatidae</taxon>
        <taxon>Protopolystoma</taxon>
    </lineage>
</organism>
<reference evidence="2" key="1">
    <citation type="submission" date="2018-11" db="EMBL/GenBank/DDBJ databases">
        <authorList>
            <consortium name="Pathogen Informatics"/>
        </authorList>
    </citation>
    <scope>NUCLEOTIDE SEQUENCE</scope>
</reference>
<evidence type="ECO:0000313" key="3">
    <source>
        <dbReference type="Proteomes" id="UP000784294"/>
    </source>
</evidence>
<feature type="region of interest" description="Disordered" evidence="1">
    <location>
        <begin position="63"/>
        <end position="98"/>
    </location>
</feature>
<evidence type="ECO:0000256" key="1">
    <source>
        <dbReference type="SAM" id="MobiDB-lite"/>
    </source>
</evidence>
<evidence type="ECO:0000313" key="2">
    <source>
        <dbReference type="EMBL" id="VEL29069.1"/>
    </source>
</evidence>
<keyword evidence="3" id="KW-1185">Reference proteome</keyword>
<sequence length="165" mass="18389">MHQPINHSHVQLQSNHHNYQQQRLCLSGCPLVSPSSASGSVDAFSQIHSLARHQLPPPAHQLANSVSQVTTHRDQPQQQEQHPQPHHKTNNRHLIHHPRRHLSSVVLQNTSSLMGMHQEHSQPPESLISQHSSSSEPYSAKLGTSIPLGILYFSSFYSSGSLKLV</sequence>
<feature type="region of interest" description="Disordered" evidence="1">
    <location>
        <begin position="115"/>
        <end position="139"/>
    </location>
</feature>
<accession>A0A3S5AH64</accession>